<sequence>MIRTIILMFKRNKLTKELNDRDLKNFNDITKYIGMSSLRLIEQEVIFQQVLDMILQAKSEGKFASEVIGDDIKGFCDSIIEESNYNKSVFHKCFNNIEIILQTGFIYYLIMFIFDIILNGGGNSFKNQNLFNIDLIDFIANFVVIYLLIFMIIRKQIFKKKKNKIDLSWVFWVMCTYLIFSVENMIKAKFPQLATAHIIPYENKILLLIIFLIAFGRDICYRIKSISRNFQK</sequence>
<keyword evidence="1" id="KW-0472">Membrane</keyword>
<dbReference type="RefSeq" id="WP_125003416.1">
    <property type="nucleotide sequence ID" value="NZ_BHYK01000019.1"/>
</dbReference>
<evidence type="ECO:0000313" key="2">
    <source>
        <dbReference type="EMBL" id="GCD11521.1"/>
    </source>
</evidence>
<dbReference type="EMBL" id="BHYK01000019">
    <property type="protein sequence ID" value="GCD11521.1"/>
    <property type="molecule type" value="Genomic_DNA"/>
</dbReference>
<feature type="transmembrane region" description="Helical" evidence="1">
    <location>
        <begin position="99"/>
        <end position="118"/>
    </location>
</feature>
<protein>
    <submittedName>
        <fullName evidence="2">Membrane protein</fullName>
    </submittedName>
</protein>
<dbReference type="Pfam" id="PF06304">
    <property type="entry name" value="DUF1048"/>
    <property type="match status" value="1"/>
</dbReference>
<dbReference type="AlphaFoldDB" id="A0A401UPS8"/>
<dbReference type="InterPro" id="IPR008316">
    <property type="entry name" value="UCP029876"/>
</dbReference>
<feature type="transmembrane region" description="Helical" evidence="1">
    <location>
        <begin position="205"/>
        <end position="223"/>
    </location>
</feature>
<dbReference type="OrthoDB" id="1655249at2"/>
<dbReference type="SUPFAM" id="SSF158560">
    <property type="entry name" value="BH3980-like"/>
    <property type="match status" value="1"/>
</dbReference>
<comment type="caution">
    <text evidence="2">The sequence shown here is derived from an EMBL/GenBank/DDBJ whole genome shotgun (WGS) entry which is preliminary data.</text>
</comment>
<feature type="transmembrane region" description="Helical" evidence="1">
    <location>
        <begin position="165"/>
        <end position="185"/>
    </location>
</feature>
<dbReference type="Gene3D" id="1.10.1900.10">
    <property type="entry name" value="c-terminal domain of poly(a) binding protein"/>
    <property type="match status" value="1"/>
</dbReference>
<gene>
    <name evidence="2" type="ORF">Ctaglu_31440</name>
</gene>
<evidence type="ECO:0000256" key="1">
    <source>
        <dbReference type="SAM" id="Phobius"/>
    </source>
</evidence>
<name>A0A401UPS8_9CLOT</name>
<keyword evidence="3" id="KW-1185">Reference proteome</keyword>
<reference evidence="2 3" key="1">
    <citation type="submission" date="2018-11" db="EMBL/GenBank/DDBJ databases">
        <title>Genome sequencing and assembly of Clostridium tagluense strain A121.</title>
        <authorList>
            <person name="Murakami T."/>
            <person name="Segawa T."/>
            <person name="Shcherbakova V.A."/>
            <person name="Mori H."/>
            <person name="Yoshimura Y."/>
        </authorList>
    </citation>
    <scope>NUCLEOTIDE SEQUENCE [LARGE SCALE GENOMIC DNA]</scope>
    <source>
        <strain evidence="2 3">A121</strain>
    </source>
</reference>
<evidence type="ECO:0000313" key="3">
    <source>
        <dbReference type="Proteomes" id="UP000287872"/>
    </source>
</evidence>
<accession>A0A401UPS8</accession>
<keyword evidence="1" id="KW-0812">Transmembrane</keyword>
<dbReference type="Proteomes" id="UP000287872">
    <property type="component" value="Unassembled WGS sequence"/>
</dbReference>
<feature type="transmembrane region" description="Helical" evidence="1">
    <location>
        <begin position="130"/>
        <end position="153"/>
    </location>
</feature>
<keyword evidence="1" id="KW-1133">Transmembrane helix</keyword>
<proteinExistence type="predicted"/>
<organism evidence="2 3">
    <name type="scientific">Clostridium tagluense</name>
    <dbReference type="NCBI Taxonomy" id="360422"/>
    <lineage>
        <taxon>Bacteria</taxon>
        <taxon>Bacillati</taxon>
        <taxon>Bacillota</taxon>
        <taxon>Clostridia</taxon>
        <taxon>Eubacteriales</taxon>
        <taxon>Clostridiaceae</taxon>
        <taxon>Clostridium</taxon>
    </lineage>
</organism>